<name>A0A2R6AAJ4_9ARCH</name>
<reference evidence="2 3" key="1">
    <citation type="submission" date="2017-04" db="EMBL/GenBank/DDBJ databases">
        <title>Novel microbial lineages endemic to geothermal iron-oxide mats fill important gaps in the evolutionary history of Archaea.</title>
        <authorList>
            <person name="Jay Z.J."/>
            <person name="Beam J.P."/>
            <person name="Dlakic M."/>
            <person name="Rusch D.B."/>
            <person name="Kozubal M.A."/>
            <person name="Inskeep W.P."/>
        </authorList>
    </citation>
    <scope>NUCLEOTIDE SEQUENCE [LARGE SCALE GENOMIC DNA]</scope>
    <source>
        <strain evidence="2">BE_D</strain>
    </source>
</reference>
<feature type="transmembrane region" description="Helical" evidence="1">
    <location>
        <begin position="20"/>
        <end position="43"/>
    </location>
</feature>
<comment type="caution">
    <text evidence="2">The sequence shown here is derived from an EMBL/GenBank/DDBJ whole genome shotgun (WGS) entry which is preliminary data.</text>
</comment>
<protein>
    <recommendedName>
        <fullName evidence="4">ABC-2 type transporter domain-containing protein</fullName>
    </recommendedName>
</protein>
<accession>A0A2R6AAJ4</accession>
<organism evidence="2 3">
    <name type="scientific">Candidatus Marsarchaeota G1 archaeon BE_D</name>
    <dbReference type="NCBI Taxonomy" id="1978156"/>
    <lineage>
        <taxon>Archaea</taxon>
        <taxon>Candidatus Marsarchaeota</taxon>
        <taxon>Candidatus Marsarchaeota group 1</taxon>
    </lineage>
</organism>
<dbReference type="AlphaFoldDB" id="A0A2R6AAJ4"/>
<feature type="transmembrane region" description="Helical" evidence="1">
    <location>
        <begin position="152"/>
        <end position="171"/>
    </location>
</feature>
<dbReference type="Proteomes" id="UP000240569">
    <property type="component" value="Unassembled WGS sequence"/>
</dbReference>
<proteinExistence type="predicted"/>
<evidence type="ECO:0000313" key="2">
    <source>
        <dbReference type="EMBL" id="PSN83325.1"/>
    </source>
</evidence>
<evidence type="ECO:0008006" key="4">
    <source>
        <dbReference type="Google" id="ProtNLM"/>
    </source>
</evidence>
<feature type="transmembrane region" description="Helical" evidence="1">
    <location>
        <begin position="183"/>
        <end position="200"/>
    </location>
</feature>
<keyword evidence="1" id="KW-0472">Membrane</keyword>
<feature type="transmembrane region" description="Helical" evidence="1">
    <location>
        <begin position="118"/>
        <end position="140"/>
    </location>
</feature>
<sequence length="208" mass="22788">MLLLFIALGEYWSLTHFVNQLAFVFTTQFLLLPLYGLLIALHMHREESLRVFELNLVGDWDSYLLSRLFVSALGLLPLVAVSYVAVFAAHQPSLVAYVALWVLCFLSVASLGSLSKSLGVFLVILVTYSILLPVALASVYQEYSSMGGLPPATLDYLAFFTAPLMAHYYAVGGLMAIGNMNGALVSLAMCSVMLLAYFFIGRSVELNP</sequence>
<keyword evidence="1" id="KW-1133">Transmembrane helix</keyword>
<feature type="transmembrane region" description="Helical" evidence="1">
    <location>
        <begin position="94"/>
        <end position="111"/>
    </location>
</feature>
<keyword evidence="1" id="KW-0812">Transmembrane</keyword>
<feature type="transmembrane region" description="Helical" evidence="1">
    <location>
        <begin position="64"/>
        <end position="88"/>
    </location>
</feature>
<evidence type="ECO:0000256" key="1">
    <source>
        <dbReference type="SAM" id="Phobius"/>
    </source>
</evidence>
<evidence type="ECO:0000313" key="3">
    <source>
        <dbReference type="Proteomes" id="UP000240569"/>
    </source>
</evidence>
<dbReference type="EMBL" id="NEXD01000107">
    <property type="protein sequence ID" value="PSN83325.1"/>
    <property type="molecule type" value="Genomic_DNA"/>
</dbReference>
<gene>
    <name evidence="2" type="ORF">B9Q02_10645</name>
</gene>